<sequence length="356" mass="39935">MKKVIWSIALLCSATGVFAQKAEVAEAKKKWGMYQIVMTQPTDKQLELLNGGLKNTDNAIANDKTKELAETWAYRALFASSIAVVDTNNLDNAKKHRTIAEEAISKATALKPTKGDQENIDISKENLDAYLRNSGILSFNRGNFKDALKIFQELAVANPQDTLMYGNIALAASKAGEFPLAIENYKKSISMGSPDAKVYYQEIYLIYVNELKDSVAGMNIIQEASAKYPDEVYFIANETDLHMKSGNLDKAFSLLDKLIAKNPTNVNYQRIKADTYFNLAFDAQEEVKKLEEAKKFKEADLAVKKKEEALKNALPVYLAIEKITPDDQELIRIIRNVYFALGNNEKADEYTKKIKN</sequence>
<evidence type="ECO:0000313" key="4">
    <source>
        <dbReference type="Proteomes" id="UP001337681"/>
    </source>
</evidence>
<evidence type="ECO:0008006" key="5">
    <source>
        <dbReference type="Google" id="ProtNLM"/>
    </source>
</evidence>
<keyword evidence="2" id="KW-0732">Signal</keyword>
<feature type="signal peptide" evidence="2">
    <location>
        <begin position="1"/>
        <end position="19"/>
    </location>
</feature>
<keyword evidence="4" id="KW-1185">Reference proteome</keyword>
<dbReference type="Gene3D" id="1.25.40.10">
    <property type="entry name" value="Tetratricopeptide repeat domain"/>
    <property type="match status" value="2"/>
</dbReference>
<comment type="caution">
    <text evidence="3">The sequence shown here is derived from an EMBL/GenBank/DDBJ whole genome shotgun (WGS) entry which is preliminary data.</text>
</comment>
<dbReference type="InterPro" id="IPR011990">
    <property type="entry name" value="TPR-like_helical_dom_sf"/>
</dbReference>
<dbReference type="InterPro" id="IPR019734">
    <property type="entry name" value="TPR_rpt"/>
</dbReference>
<organism evidence="3 4">
    <name type="scientific">Pedobacter flavus</name>
    <dbReference type="NCBI Taxonomy" id="3113906"/>
    <lineage>
        <taxon>Bacteria</taxon>
        <taxon>Pseudomonadati</taxon>
        <taxon>Bacteroidota</taxon>
        <taxon>Sphingobacteriia</taxon>
        <taxon>Sphingobacteriales</taxon>
        <taxon>Sphingobacteriaceae</taxon>
        <taxon>Pedobacter</taxon>
    </lineage>
</organism>
<dbReference type="RefSeq" id="WP_330146491.1">
    <property type="nucleotide sequence ID" value="NZ_JAZDQU010000002.1"/>
</dbReference>
<evidence type="ECO:0000256" key="1">
    <source>
        <dbReference type="SAM" id="Coils"/>
    </source>
</evidence>
<evidence type="ECO:0000313" key="3">
    <source>
        <dbReference type="EMBL" id="MEE1885596.1"/>
    </source>
</evidence>
<reference evidence="3 4" key="1">
    <citation type="submission" date="2024-01" db="EMBL/GenBank/DDBJ databases">
        <title>Pedobacter sp. nov., isolated from oil-contaminated soil.</title>
        <authorList>
            <person name="Le N.T.T."/>
        </authorList>
    </citation>
    <scope>NUCLEOTIDE SEQUENCE [LARGE SCALE GENOMIC DNA]</scope>
    <source>
        <strain evidence="3 4">VNH31</strain>
    </source>
</reference>
<protein>
    <recommendedName>
        <fullName evidence="5">Tetratricopeptide repeat protein</fullName>
    </recommendedName>
</protein>
<evidence type="ECO:0000256" key="2">
    <source>
        <dbReference type="SAM" id="SignalP"/>
    </source>
</evidence>
<dbReference type="SMART" id="SM00028">
    <property type="entry name" value="TPR"/>
    <property type="match status" value="3"/>
</dbReference>
<feature type="chain" id="PRO_5045254796" description="Tetratricopeptide repeat protein" evidence="2">
    <location>
        <begin position="20"/>
        <end position="356"/>
    </location>
</feature>
<gene>
    <name evidence="3" type="ORF">VRU49_09225</name>
</gene>
<dbReference type="Proteomes" id="UP001337681">
    <property type="component" value="Unassembled WGS sequence"/>
</dbReference>
<dbReference type="SUPFAM" id="SSF48452">
    <property type="entry name" value="TPR-like"/>
    <property type="match status" value="1"/>
</dbReference>
<dbReference type="EMBL" id="JAZDQU010000002">
    <property type="protein sequence ID" value="MEE1885596.1"/>
    <property type="molecule type" value="Genomic_DNA"/>
</dbReference>
<keyword evidence="1" id="KW-0175">Coiled coil</keyword>
<name>A0ABU7H2R6_9SPHI</name>
<feature type="coiled-coil region" evidence="1">
    <location>
        <begin position="280"/>
        <end position="307"/>
    </location>
</feature>
<proteinExistence type="predicted"/>
<accession>A0ABU7H2R6</accession>